<dbReference type="InterPro" id="IPR027281">
    <property type="entry name" value="Lys1"/>
</dbReference>
<gene>
    <name evidence="14" type="ORF">PLOB_00028630</name>
</gene>
<reference evidence="14 15" key="1">
    <citation type="submission" date="2022-05" db="EMBL/GenBank/DDBJ databases">
        <authorList>
            <consortium name="Genoscope - CEA"/>
            <person name="William W."/>
        </authorList>
    </citation>
    <scope>NUCLEOTIDE SEQUENCE [LARGE SCALE GENOMIC DNA]</scope>
</reference>
<comment type="catalytic activity">
    <reaction evidence="12">
        <text>L-saccharopine + NAD(+) + H2O = L-lysine + 2-oxoglutarate + NADH + H(+)</text>
        <dbReference type="Rhea" id="RHEA:12440"/>
        <dbReference type="ChEBI" id="CHEBI:15377"/>
        <dbReference type="ChEBI" id="CHEBI:15378"/>
        <dbReference type="ChEBI" id="CHEBI:16810"/>
        <dbReference type="ChEBI" id="CHEBI:32551"/>
        <dbReference type="ChEBI" id="CHEBI:57540"/>
        <dbReference type="ChEBI" id="CHEBI:57945"/>
        <dbReference type="ChEBI" id="CHEBI:57951"/>
        <dbReference type="EC" id="1.5.1.7"/>
    </reaction>
</comment>
<dbReference type="Proteomes" id="UP001159405">
    <property type="component" value="Unassembled WGS sequence"/>
</dbReference>
<keyword evidence="10" id="KW-1015">Disulfide bond</keyword>
<evidence type="ECO:0000256" key="1">
    <source>
        <dbReference type="ARBA" id="ARBA00004884"/>
    </source>
</evidence>
<evidence type="ECO:0000256" key="10">
    <source>
        <dbReference type="ARBA" id="ARBA00023157"/>
    </source>
</evidence>
<feature type="domain" description="Alanine dehydrogenase/pyridine nucleotide transhydrogenase NAD(H)-binding" evidence="13">
    <location>
        <begin position="402"/>
        <end position="540"/>
    </location>
</feature>
<name>A0ABN8RYA3_9CNID</name>
<evidence type="ECO:0000259" key="13">
    <source>
        <dbReference type="SMART" id="SM01002"/>
    </source>
</evidence>
<dbReference type="SUPFAM" id="SSF52283">
    <property type="entry name" value="Formate/glycerate dehydrogenase catalytic domain-like"/>
    <property type="match status" value="1"/>
</dbReference>
<evidence type="ECO:0000313" key="15">
    <source>
        <dbReference type="Proteomes" id="UP001159405"/>
    </source>
</evidence>
<comment type="subunit">
    <text evidence="4">Monomer.</text>
</comment>
<dbReference type="EC" id="1.5.1.7" evidence="5"/>
<sequence>MVVDVSCDPNSPYNPLPFYNSATTFDQPCERVKLLNSSKPVDVSAIDHLPSVLPRESSERFANKMTPYLLKLDKDPVWARTKTMFDKKAEEAKRLLDSGCYQTTNTHRAKRTDTAVITVVREWPFGRGELKLRAAWECPDPGSYSVIPRENKHFDDVRLVMAVHLWLRAETKPNERRTHITPERCKDLVQAGKKNLRALTLFKIVYNIPSPASAFYSFLEDLKFRDRESVKAFHNNVYLIYLPVCKCAVCVCFKLTVEKSDQRIFKDEEYASIPGVEMAPLGSWTSAPKGAFIVGLKELPETDDPVTHRHIFYAHAYKDQTGWAELLYRFVRGGGSIYDIEFMCDDTGKCVVPVFSTMAGLCGMAVGVIAWCHQQLNPVVALPSVSAYDNEESMLNFVKSQLQDIAKKRGVAEVFPRILVVGALGRCGKGAIEMLLKMGIPKSNIAEWDIAETRAGGPFPEILQYDIFVNCILLTEKIPPFITKEMLDTDERSLSIVVDISCDASSPNNPLPFYDTCTSFKEPTCRVKLNKSSKPLDVVAIDHFPSLLPRESSTRFADDSTPHLLKLTQVDSYPVWVNAKKMFDLKSAEAEALLKK</sequence>
<keyword evidence="8" id="KW-0560">Oxidoreductase</keyword>
<protein>
    <recommendedName>
        <fullName evidence="6">Saccharopine dehydrogenase [NAD(+), L-lysine-forming]</fullName>
        <ecNumber evidence="5">1.5.1.7</ecNumber>
    </recommendedName>
    <alternativeName>
        <fullName evidence="11">Lysine--2-oxoglutarate reductase</fullName>
    </alternativeName>
</protein>
<dbReference type="CDD" id="cd12188">
    <property type="entry name" value="SDH"/>
    <property type="match status" value="1"/>
</dbReference>
<dbReference type="InterPro" id="IPR007698">
    <property type="entry name" value="AlaDH/PNT_NAD(H)-bd"/>
</dbReference>
<proteinExistence type="inferred from homology"/>
<dbReference type="PANTHER" id="PTHR11133">
    <property type="entry name" value="SACCHAROPINE DEHYDROGENASE"/>
    <property type="match status" value="1"/>
</dbReference>
<dbReference type="SUPFAM" id="SSF51735">
    <property type="entry name" value="NAD(P)-binding Rossmann-fold domains"/>
    <property type="match status" value="1"/>
</dbReference>
<accession>A0ABN8RYA3</accession>
<evidence type="ECO:0000256" key="7">
    <source>
        <dbReference type="ARBA" id="ARBA00022605"/>
    </source>
</evidence>
<evidence type="ECO:0000256" key="5">
    <source>
        <dbReference type="ARBA" id="ARBA00012847"/>
    </source>
</evidence>
<evidence type="ECO:0000256" key="4">
    <source>
        <dbReference type="ARBA" id="ARBA00011245"/>
    </source>
</evidence>
<evidence type="ECO:0000256" key="8">
    <source>
        <dbReference type="ARBA" id="ARBA00023002"/>
    </source>
</evidence>
<comment type="pathway">
    <text evidence="1">Amino-acid biosynthesis; L-lysine biosynthesis via AAA pathway; L-lysine from L-alpha-aminoadipate (fungal route): step 3/3.</text>
</comment>
<comment type="similarity">
    <text evidence="3">Belongs to the AlaDH/PNT family.</text>
</comment>
<evidence type="ECO:0000256" key="6">
    <source>
        <dbReference type="ARBA" id="ARBA00021221"/>
    </source>
</evidence>
<dbReference type="InterPro" id="IPR007886">
    <property type="entry name" value="AlaDH/PNT_N"/>
</dbReference>
<evidence type="ECO:0000256" key="3">
    <source>
        <dbReference type="ARBA" id="ARBA00005689"/>
    </source>
</evidence>
<evidence type="ECO:0000256" key="9">
    <source>
        <dbReference type="ARBA" id="ARBA00023027"/>
    </source>
</evidence>
<comment type="caution">
    <text evidence="14">The sequence shown here is derived from an EMBL/GenBank/DDBJ whole genome shotgun (WGS) entry which is preliminary data.</text>
</comment>
<dbReference type="SMART" id="SM01002">
    <property type="entry name" value="AlaDh_PNT_C"/>
    <property type="match status" value="1"/>
</dbReference>
<dbReference type="Gene3D" id="3.40.50.720">
    <property type="entry name" value="NAD(P)-binding Rossmann-like Domain"/>
    <property type="match status" value="4"/>
</dbReference>
<comment type="similarity">
    <text evidence="2">In the N-terminal section; belongs to the AlaDH/PNT family.</text>
</comment>
<keyword evidence="9" id="KW-0520">NAD</keyword>
<keyword evidence="15" id="KW-1185">Reference proteome</keyword>
<dbReference type="Pfam" id="PF05222">
    <property type="entry name" value="AlaDh_PNT_N"/>
    <property type="match status" value="1"/>
</dbReference>
<dbReference type="EMBL" id="CALNXK010000356">
    <property type="protein sequence ID" value="CAH3183538.1"/>
    <property type="molecule type" value="Genomic_DNA"/>
</dbReference>
<dbReference type="InterPro" id="IPR036291">
    <property type="entry name" value="NAD(P)-bd_dom_sf"/>
</dbReference>
<keyword evidence="7" id="KW-0028">Amino-acid biosynthesis</keyword>
<evidence type="ECO:0000256" key="2">
    <source>
        <dbReference type="ARBA" id="ARBA00005624"/>
    </source>
</evidence>
<evidence type="ECO:0000313" key="14">
    <source>
        <dbReference type="EMBL" id="CAH3183538.1"/>
    </source>
</evidence>
<organism evidence="14 15">
    <name type="scientific">Porites lobata</name>
    <dbReference type="NCBI Taxonomy" id="104759"/>
    <lineage>
        <taxon>Eukaryota</taxon>
        <taxon>Metazoa</taxon>
        <taxon>Cnidaria</taxon>
        <taxon>Anthozoa</taxon>
        <taxon>Hexacorallia</taxon>
        <taxon>Scleractinia</taxon>
        <taxon>Fungiina</taxon>
        <taxon>Poritidae</taxon>
        <taxon>Porites</taxon>
    </lineage>
</organism>
<evidence type="ECO:0000256" key="12">
    <source>
        <dbReference type="ARBA" id="ARBA00047860"/>
    </source>
</evidence>
<dbReference type="InterPro" id="IPR051168">
    <property type="entry name" value="AASS"/>
</dbReference>
<evidence type="ECO:0000256" key="11">
    <source>
        <dbReference type="ARBA" id="ARBA00033228"/>
    </source>
</evidence>
<dbReference type="PANTHER" id="PTHR11133:SF23">
    <property type="entry name" value="SACCHAROPINE DEHYDROGENASE [NAD(+), L-LYSINE-FORMING]"/>
    <property type="match status" value="1"/>
</dbReference>